<organism evidence="2 3">
    <name type="scientific">Rubus argutus</name>
    <name type="common">Southern blackberry</name>
    <dbReference type="NCBI Taxonomy" id="59490"/>
    <lineage>
        <taxon>Eukaryota</taxon>
        <taxon>Viridiplantae</taxon>
        <taxon>Streptophyta</taxon>
        <taxon>Embryophyta</taxon>
        <taxon>Tracheophyta</taxon>
        <taxon>Spermatophyta</taxon>
        <taxon>Magnoliopsida</taxon>
        <taxon>eudicotyledons</taxon>
        <taxon>Gunneridae</taxon>
        <taxon>Pentapetalae</taxon>
        <taxon>rosids</taxon>
        <taxon>fabids</taxon>
        <taxon>Rosales</taxon>
        <taxon>Rosaceae</taxon>
        <taxon>Rosoideae</taxon>
        <taxon>Rosoideae incertae sedis</taxon>
        <taxon>Rubus</taxon>
    </lineage>
</organism>
<comment type="caution">
    <text evidence="2">The sequence shown here is derived from an EMBL/GenBank/DDBJ whole genome shotgun (WGS) entry which is preliminary data.</text>
</comment>
<evidence type="ECO:0000313" key="3">
    <source>
        <dbReference type="Proteomes" id="UP001457282"/>
    </source>
</evidence>
<sequence>MSDSGISAFPEKDTIMCWKGRITGGQGSDESNKWSSAYDVRTVLLSTKSLLDDPNLSTPVNFKAATLWSNQKEYRKTAEKLFRPIRYGSEKGTIDRFGGQLWEMGSDGLGRAYFLCEKKCCKGMINVHYTGNYCSAVLAADFLQWLW</sequence>
<gene>
    <name evidence="2" type="ORF">M0R45_037876</name>
</gene>
<dbReference type="AlphaFoldDB" id="A0AAW1W5F1"/>
<keyword evidence="3" id="KW-1185">Reference proteome</keyword>
<feature type="domain" description="UBC core" evidence="1">
    <location>
        <begin position="1"/>
        <end position="87"/>
    </location>
</feature>
<dbReference type="InterPro" id="IPR016135">
    <property type="entry name" value="UBQ-conjugating_enzyme/RWD"/>
</dbReference>
<evidence type="ECO:0000259" key="1">
    <source>
        <dbReference type="PROSITE" id="PS50127"/>
    </source>
</evidence>
<accession>A0AAW1W5F1</accession>
<dbReference type="SUPFAM" id="SSF54495">
    <property type="entry name" value="UBC-like"/>
    <property type="match status" value="1"/>
</dbReference>
<protein>
    <recommendedName>
        <fullName evidence="1">UBC core domain-containing protein</fullName>
    </recommendedName>
</protein>
<proteinExistence type="predicted"/>
<dbReference type="Gene3D" id="3.10.110.10">
    <property type="entry name" value="Ubiquitin Conjugating Enzyme"/>
    <property type="match status" value="1"/>
</dbReference>
<name>A0AAW1W5F1_RUBAR</name>
<dbReference type="PROSITE" id="PS50127">
    <property type="entry name" value="UBC_2"/>
    <property type="match status" value="1"/>
</dbReference>
<dbReference type="Proteomes" id="UP001457282">
    <property type="component" value="Unassembled WGS sequence"/>
</dbReference>
<dbReference type="InterPro" id="IPR000608">
    <property type="entry name" value="UBC"/>
</dbReference>
<dbReference type="EMBL" id="JBEDUW010000007">
    <property type="protein sequence ID" value="KAK9914078.1"/>
    <property type="molecule type" value="Genomic_DNA"/>
</dbReference>
<evidence type="ECO:0000313" key="2">
    <source>
        <dbReference type="EMBL" id="KAK9914078.1"/>
    </source>
</evidence>
<reference evidence="2 3" key="1">
    <citation type="journal article" date="2023" name="G3 (Bethesda)">
        <title>A chromosome-length genome assembly and annotation of blackberry (Rubus argutus, cv. 'Hillquist').</title>
        <authorList>
            <person name="Bruna T."/>
            <person name="Aryal R."/>
            <person name="Dudchenko O."/>
            <person name="Sargent D.J."/>
            <person name="Mead D."/>
            <person name="Buti M."/>
            <person name="Cavallini A."/>
            <person name="Hytonen T."/>
            <person name="Andres J."/>
            <person name="Pham M."/>
            <person name="Weisz D."/>
            <person name="Mascagni F."/>
            <person name="Usai G."/>
            <person name="Natali L."/>
            <person name="Bassil N."/>
            <person name="Fernandez G.E."/>
            <person name="Lomsadze A."/>
            <person name="Armour M."/>
            <person name="Olukolu B."/>
            <person name="Poorten T."/>
            <person name="Britton C."/>
            <person name="Davik J."/>
            <person name="Ashrafi H."/>
            <person name="Aiden E.L."/>
            <person name="Borodovsky M."/>
            <person name="Worthington M."/>
        </authorList>
    </citation>
    <scope>NUCLEOTIDE SEQUENCE [LARGE SCALE GENOMIC DNA]</scope>
    <source>
        <strain evidence="2">PI 553951</strain>
    </source>
</reference>
<dbReference type="Pfam" id="PF00179">
    <property type="entry name" value="UQ_con"/>
    <property type="match status" value="1"/>
</dbReference>